<evidence type="ECO:0000313" key="4">
    <source>
        <dbReference type="EMBL" id="MDQ0214646.1"/>
    </source>
</evidence>
<dbReference type="EMBL" id="JAUSUC010000009">
    <property type="protein sequence ID" value="MDQ0214646.1"/>
    <property type="molecule type" value="Genomic_DNA"/>
</dbReference>
<dbReference type="Proteomes" id="UP001237207">
    <property type="component" value="Unassembled WGS sequence"/>
</dbReference>
<keyword evidence="5" id="KW-1185">Reference proteome</keyword>
<feature type="domain" description="CdaR GGDEF-like" evidence="3">
    <location>
        <begin position="174"/>
        <end position="294"/>
    </location>
</feature>
<evidence type="ECO:0000256" key="1">
    <source>
        <dbReference type="ARBA" id="ARBA00006754"/>
    </source>
</evidence>
<dbReference type="InterPro" id="IPR051448">
    <property type="entry name" value="CdaR-like_regulators"/>
</dbReference>
<gene>
    <name evidence="4" type="ORF">J2S13_001043</name>
</gene>
<dbReference type="InterPro" id="IPR041522">
    <property type="entry name" value="CdaR_GGDEF"/>
</dbReference>
<dbReference type="Gene3D" id="1.10.10.2840">
    <property type="entry name" value="PucR C-terminal helix-turn-helix domain"/>
    <property type="match status" value="1"/>
</dbReference>
<comment type="similarity">
    <text evidence="1">Belongs to the CdaR family.</text>
</comment>
<comment type="caution">
    <text evidence="4">The sequence shown here is derived from an EMBL/GenBank/DDBJ whole genome shotgun (WGS) entry which is preliminary data.</text>
</comment>
<dbReference type="InterPro" id="IPR042070">
    <property type="entry name" value="PucR_C-HTH_sf"/>
</dbReference>
<evidence type="ECO:0000259" key="2">
    <source>
        <dbReference type="Pfam" id="PF13556"/>
    </source>
</evidence>
<dbReference type="PANTHER" id="PTHR33744">
    <property type="entry name" value="CARBOHYDRATE DIACID REGULATOR"/>
    <property type="match status" value="1"/>
</dbReference>
<dbReference type="GO" id="GO:0003677">
    <property type="term" value="F:DNA binding"/>
    <property type="evidence" value="ECO:0007669"/>
    <property type="project" value="UniProtKB-KW"/>
</dbReference>
<organism evidence="4 5">
    <name type="scientific">Oikeobacillus pervagus</name>
    <dbReference type="NCBI Taxonomy" id="1325931"/>
    <lineage>
        <taxon>Bacteria</taxon>
        <taxon>Bacillati</taxon>
        <taxon>Bacillota</taxon>
        <taxon>Bacilli</taxon>
        <taxon>Bacillales</taxon>
        <taxon>Bacillaceae</taxon>
        <taxon>Oikeobacillus</taxon>
    </lineage>
</organism>
<protein>
    <submittedName>
        <fullName evidence="4">DNA-binding PucR family transcriptional regulator</fullName>
    </submittedName>
</protein>
<dbReference type="Pfam" id="PF17853">
    <property type="entry name" value="GGDEF_2"/>
    <property type="match status" value="1"/>
</dbReference>
<sequence length="414" mass="48325">MIQDKANRFFTDHSASIDILADRISEKLECPITIEDANHRIIAYSRHEGEVDPVRIATIMRRRVPEQVINSLWKVGAIPKLFESGEPVVIPKIENVGLGERVAISVWKNKEVLGFIWAHATTTFSSEKMDILKESAKVVKQVLMKHQKNQRENDENYQEFFWKLLTGHITKWKDMEKECRHFDLNFDGVLAVIVFEFQDKLDPSIESQANYLIDNIQKIPVLCRTFESNQLILLTKLPTMDQQKQIDSFISHFTNKMGERLQSMSHVTGAVGGLYTKPSDIHQSFQEALYVLQMKQLFPHECEKMVSYDHLGVFQFIQTLYENKKKHHDRNLILEKLTQYDEQHRTNLLKTIEVFLQCDSNVNDAAKILHIHINTLSYRLKRISEIADFNLKDPNQKMNLYLHLLMSRMELSDL</sequence>
<accession>A0AAJ1T0T4</accession>
<dbReference type="RefSeq" id="WP_307256632.1">
    <property type="nucleotide sequence ID" value="NZ_JAUSUC010000009.1"/>
</dbReference>
<name>A0AAJ1T0T4_9BACI</name>
<reference evidence="4" key="1">
    <citation type="submission" date="2023-07" db="EMBL/GenBank/DDBJ databases">
        <title>Genomic Encyclopedia of Type Strains, Phase IV (KMG-IV): sequencing the most valuable type-strain genomes for metagenomic binning, comparative biology and taxonomic classification.</title>
        <authorList>
            <person name="Goeker M."/>
        </authorList>
    </citation>
    <scope>NUCLEOTIDE SEQUENCE</scope>
    <source>
        <strain evidence="4">DSM 23947</strain>
    </source>
</reference>
<feature type="domain" description="PucR C-terminal helix-turn-helix" evidence="2">
    <location>
        <begin position="348"/>
        <end position="405"/>
    </location>
</feature>
<dbReference type="InterPro" id="IPR025736">
    <property type="entry name" value="PucR_C-HTH_dom"/>
</dbReference>
<dbReference type="Pfam" id="PF13556">
    <property type="entry name" value="HTH_30"/>
    <property type="match status" value="1"/>
</dbReference>
<dbReference type="AlphaFoldDB" id="A0AAJ1T0T4"/>
<dbReference type="PANTHER" id="PTHR33744:SF1">
    <property type="entry name" value="DNA-BINDING TRANSCRIPTIONAL ACTIVATOR ADER"/>
    <property type="match status" value="1"/>
</dbReference>
<evidence type="ECO:0000313" key="5">
    <source>
        <dbReference type="Proteomes" id="UP001237207"/>
    </source>
</evidence>
<proteinExistence type="inferred from homology"/>
<keyword evidence="4" id="KW-0238">DNA-binding</keyword>
<evidence type="ECO:0000259" key="3">
    <source>
        <dbReference type="Pfam" id="PF17853"/>
    </source>
</evidence>